<evidence type="ECO:0000313" key="2">
    <source>
        <dbReference type="Proteomes" id="UP000663844"/>
    </source>
</evidence>
<feature type="non-terminal residue" evidence="1">
    <location>
        <position position="105"/>
    </location>
</feature>
<dbReference type="EMBL" id="CAJOAZ010032371">
    <property type="protein sequence ID" value="CAF4446949.1"/>
    <property type="molecule type" value="Genomic_DNA"/>
</dbReference>
<sequence>KSSTAFREKLGEIGGKVKESDVLKKASDFGQEIGKQAQKAAGKISETTEQFTGTAAYKKVSERLGTIKEEVGDATKLSRQLGYRPPAVLRKRSDTDTIKKDKVFS</sequence>
<reference evidence="1" key="1">
    <citation type="submission" date="2021-02" db="EMBL/GenBank/DDBJ databases">
        <authorList>
            <person name="Nowell W R."/>
        </authorList>
    </citation>
    <scope>NUCLEOTIDE SEQUENCE</scope>
</reference>
<organism evidence="1 2">
    <name type="scientific">Adineta steineri</name>
    <dbReference type="NCBI Taxonomy" id="433720"/>
    <lineage>
        <taxon>Eukaryota</taxon>
        <taxon>Metazoa</taxon>
        <taxon>Spiralia</taxon>
        <taxon>Gnathifera</taxon>
        <taxon>Rotifera</taxon>
        <taxon>Eurotatoria</taxon>
        <taxon>Bdelloidea</taxon>
        <taxon>Adinetida</taxon>
        <taxon>Adinetidae</taxon>
        <taxon>Adineta</taxon>
    </lineage>
</organism>
<proteinExistence type="predicted"/>
<protein>
    <submittedName>
        <fullName evidence="1">Uncharacterized protein</fullName>
    </submittedName>
</protein>
<evidence type="ECO:0000313" key="1">
    <source>
        <dbReference type="EMBL" id="CAF4446949.1"/>
    </source>
</evidence>
<gene>
    <name evidence="1" type="ORF">OXD698_LOCUS54158</name>
</gene>
<accession>A0A820S3Y6</accession>
<feature type="non-terminal residue" evidence="1">
    <location>
        <position position="1"/>
    </location>
</feature>
<dbReference type="Proteomes" id="UP000663844">
    <property type="component" value="Unassembled WGS sequence"/>
</dbReference>
<comment type="caution">
    <text evidence="1">The sequence shown here is derived from an EMBL/GenBank/DDBJ whole genome shotgun (WGS) entry which is preliminary data.</text>
</comment>
<dbReference type="AlphaFoldDB" id="A0A820S3Y6"/>
<name>A0A820S3Y6_9BILA</name>